<dbReference type="Gene3D" id="3.40.50.150">
    <property type="entry name" value="Vaccinia Virus protein VP39"/>
    <property type="match status" value="1"/>
</dbReference>
<accession>A0A4R1R8T8</accession>
<feature type="domain" description="Methyltransferase type 11" evidence="1">
    <location>
        <begin position="46"/>
        <end position="139"/>
    </location>
</feature>
<protein>
    <submittedName>
        <fullName evidence="2">Methyltransferase family protein</fullName>
    </submittedName>
</protein>
<dbReference type="InterPro" id="IPR013216">
    <property type="entry name" value="Methyltransf_11"/>
</dbReference>
<keyword evidence="3" id="KW-1185">Reference proteome</keyword>
<dbReference type="Pfam" id="PF08241">
    <property type="entry name" value="Methyltransf_11"/>
    <property type="match status" value="1"/>
</dbReference>
<name>A0A4R1R8T8_HYDET</name>
<reference evidence="2 3" key="1">
    <citation type="submission" date="2019-03" db="EMBL/GenBank/DDBJ databases">
        <title>Genomic Encyclopedia of Type Strains, Phase IV (KMG-IV): sequencing the most valuable type-strain genomes for metagenomic binning, comparative biology and taxonomic classification.</title>
        <authorList>
            <person name="Goeker M."/>
        </authorList>
    </citation>
    <scope>NUCLEOTIDE SEQUENCE [LARGE SCALE GENOMIC DNA]</scope>
    <source>
        <strain evidence="2 3">LX-B</strain>
    </source>
</reference>
<dbReference type="EMBL" id="SLUN01000028">
    <property type="protein sequence ID" value="TCL62081.1"/>
    <property type="molecule type" value="Genomic_DNA"/>
</dbReference>
<sequence length="213" mass="24806">MANEAERPNDWDRIFADQGAAKPQYDTWLDAYRDYLDESKAIPVIDLGCGSGNDTLYLAERGYPVISCDYSSEALRRLQFFIPKPDTRHFNMLDGLPFADDAAQVLIADLSLHYFSWLETGRVVREIGRVLKRGGYLLCRVNSVRDRNHGAGQGERIEEHFYQVHGTRKRFFDQRDLLRLFDGWEVLALKEYEMHRYQAPKLLWEIALRNTKA</sequence>
<dbReference type="AlphaFoldDB" id="A0A4R1R8T8"/>
<dbReference type="RefSeq" id="WP_132015929.1">
    <property type="nucleotide sequence ID" value="NZ_SLUN01000028.1"/>
</dbReference>
<dbReference type="OrthoDB" id="43862at2"/>
<gene>
    <name evidence="2" type="ORF">EDC14_102837</name>
</gene>
<keyword evidence="2" id="KW-0808">Transferase</keyword>
<dbReference type="PANTHER" id="PTHR42912">
    <property type="entry name" value="METHYLTRANSFERASE"/>
    <property type="match status" value="1"/>
</dbReference>
<comment type="caution">
    <text evidence="2">The sequence shown here is derived from an EMBL/GenBank/DDBJ whole genome shotgun (WGS) entry which is preliminary data.</text>
</comment>
<dbReference type="GO" id="GO:0032259">
    <property type="term" value="P:methylation"/>
    <property type="evidence" value="ECO:0007669"/>
    <property type="project" value="UniProtKB-KW"/>
</dbReference>
<evidence type="ECO:0000313" key="3">
    <source>
        <dbReference type="Proteomes" id="UP000295008"/>
    </source>
</evidence>
<keyword evidence="2" id="KW-0489">Methyltransferase</keyword>
<dbReference type="InterPro" id="IPR050508">
    <property type="entry name" value="Methyltransf_Superfamily"/>
</dbReference>
<proteinExistence type="predicted"/>
<dbReference type="Proteomes" id="UP000295008">
    <property type="component" value="Unassembled WGS sequence"/>
</dbReference>
<organism evidence="2 3">
    <name type="scientific">Hydrogenispora ethanolica</name>
    <dbReference type="NCBI Taxonomy" id="1082276"/>
    <lineage>
        <taxon>Bacteria</taxon>
        <taxon>Bacillati</taxon>
        <taxon>Bacillota</taxon>
        <taxon>Hydrogenispora</taxon>
    </lineage>
</organism>
<dbReference type="GO" id="GO:0008757">
    <property type="term" value="F:S-adenosylmethionine-dependent methyltransferase activity"/>
    <property type="evidence" value="ECO:0007669"/>
    <property type="project" value="InterPro"/>
</dbReference>
<dbReference type="InterPro" id="IPR029063">
    <property type="entry name" value="SAM-dependent_MTases_sf"/>
</dbReference>
<dbReference type="SUPFAM" id="SSF53335">
    <property type="entry name" value="S-adenosyl-L-methionine-dependent methyltransferases"/>
    <property type="match status" value="1"/>
</dbReference>
<dbReference type="CDD" id="cd02440">
    <property type="entry name" value="AdoMet_MTases"/>
    <property type="match status" value="1"/>
</dbReference>
<evidence type="ECO:0000313" key="2">
    <source>
        <dbReference type="EMBL" id="TCL62081.1"/>
    </source>
</evidence>
<evidence type="ECO:0000259" key="1">
    <source>
        <dbReference type="Pfam" id="PF08241"/>
    </source>
</evidence>